<name>A0A6G1K7R7_9PLEO</name>
<evidence type="ECO:0000313" key="2">
    <source>
        <dbReference type="Proteomes" id="UP000799428"/>
    </source>
</evidence>
<dbReference type="InterPro" id="IPR036396">
    <property type="entry name" value="Cyt_P450_sf"/>
</dbReference>
<dbReference type="GO" id="GO:0005506">
    <property type="term" value="F:iron ion binding"/>
    <property type="evidence" value="ECO:0007669"/>
    <property type="project" value="InterPro"/>
</dbReference>
<sequence length="226" mass="24696">MFLVIFDRFITIEKFDGADEFRVEGWLSGRFEKPPRNAFNPSDDGERACIGRGFAEQEMIIILSLILQKFQVEAADPNYSMSPAVSLTLKPGGFKIMVRRRPGRDLSSLGGALSKAGSKQHDNTSHEAVAANGQEKKLITGVEYTVFGVRNSDWGLAFHHDWMQSTWNDVRKCSGTTTDVAGGGFKAEVTAPKLATHLGGSNIGYDIVKVNEDLGGSDVGLSKKHM</sequence>
<accession>A0A6G1K7R7</accession>
<organism evidence="1 2">
    <name type="scientific">Pleomassaria siparia CBS 279.74</name>
    <dbReference type="NCBI Taxonomy" id="1314801"/>
    <lineage>
        <taxon>Eukaryota</taxon>
        <taxon>Fungi</taxon>
        <taxon>Dikarya</taxon>
        <taxon>Ascomycota</taxon>
        <taxon>Pezizomycotina</taxon>
        <taxon>Dothideomycetes</taxon>
        <taxon>Pleosporomycetidae</taxon>
        <taxon>Pleosporales</taxon>
        <taxon>Pleomassariaceae</taxon>
        <taxon>Pleomassaria</taxon>
    </lineage>
</organism>
<proteinExistence type="predicted"/>
<reference evidence="1" key="1">
    <citation type="journal article" date="2020" name="Stud. Mycol.">
        <title>101 Dothideomycetes genomes: a test case for predicting lifestyles and emergence of pathogens.</title>
        <authorList>
            <person name="Haridas S."/>
            <person name="Albert R."/>
            <person name="Binder M."/>
            <person name="Bloem J."/>
            <person name="Labutti K."/>
            <person name="Salamov A."/>
            <person name="Andreopoulos B."/>
            <person name="Baker S."/>
            <person name="Barry K."/>
            <person name="Bills G."/>
            <person name="Bluhm B."/>
            <person name="Cannon C."/>
            <person name="Castanera R."/>
            <person name="Culley D."/>
            <person name="Daum C."/>
            <person name="Ezra D."/>
            <person name="Gonzalez J."/>
            <person name="Henrissat B."/>
            <person name="Kuo A."/>
            <person name="Liang C."/>
            <person name="Lipzen A."/>
            <person name="Lutzoni F."/>
            <person name="Magnuson J."/>
            <person name="Mondo S."/>
            <person name="Nolan M."/>
            <person name="Ohm R."/>
            <person name="Pangilinan J."/>
            <person name="Park H.-J."/>
            <person name="Ramirez L."/>
            <person name="Alfaro M."/>
            <person name="Sun H."/>
            <person name="Tritt A."/>
            <person name="Yoshinaga Y."/>
            <person name="Zwiers L.-H."/>
            <person name="Turgeon B."/>
            <person name="Goodwin S."/>
            <person name="Spatafora J."/>
            <person name="Crous P."/>
            <person name="Grigoriev I."/>
        </authorList>
    </citation>
    <scope>NUCLEOTIDE SEQUENCE</scope>
    <source>
        <strain evidence="1">CBS 279.74</strain>
    </source>
</reference>
<dbReference type="Proteomes" id="UP000799428">
    <property type="component" value="Unassembled WGS sequence"/>
</dbReference>
<evidence type="ECO:0000313" key="1">
    <source>
        <dbReference type="EMBL" id="KAF2708512.1"/>
    </source>
</evidence>
<protein>
    <submittedName>
        <fullName evidence="1">Cytochrome P450</fullName>
    </submittedName>
</protein>
<gene>
    <name evidence="1" type="ORF">K504DRAFT_456508</name>
</gene>
<keyword evidence="2" id="KW-1185">Reference proteome</keyword>
<dbReference type="OrthoDB" id="1470350at2759"/>
<dbReference type="SUPFAM" id="SSF48264">
    <property type="entry name" value="Cytochrome P450"/>
    <property type="match status" value="1"/>
</dbReference>
<dbReference type="AlphaFoldDB" id="A0A6G1K7R7"/>
<dbReference type="InterPro" id="IPR001128">
    <property type="entry name" value="Cyt_P450"/>
</dbReference>
<dbReference type="Gene3D" id="1.10.630.10">
    <property type="entry name" value="Cytochrome P450"/>
    <property type="match status" value="1"/>
</dbReference>
<dbReference type="EMBL" id="MU005772">
    <property type="protein sequence ID" value="KAF2708512.1"/>
    <property type="molecule type" value="Genomic_DNA"/>
</dbReference>
<dbReference type="Pfam" id="PF00067">
    <property type="entry name" value="p450"/>
    <property type="match status" value="1"/>
</dbReference>
<dbReference type="GO" id="GO:0020037">
    <property type="term" value="F:heme binding"/>
    <property type="evidence" value="ECO:0007669"/>
    <property type="project" value="InterPro"/>
</dbReference>
<dbReference type="GO" id="GO:0004497">
    <property type="term" value="F:monooxygenase activity"/>
    <property type="evidence" value="ECO:0007669"/>
    <property type="project" value="InterPro"/>
</dbReference>
<dbReference type="GO" id="GO:0016705">
    <property type="term" value="F:oxidoreductase activity, acting on paired donors, with incorporation or reduction of molecular oxygen"/>
    <property type="evidence" value="ECO:0007669"/>
    <property type="project" value="InterPro"/>
</dbReference>